<dbReference type="STRING" id="296587.C1E936"/>
<comment type="function">
    <text evidence="9">Involved in chlorophyll biosynthesis. Catalyzes the insertion of magnesium ion into protoporphyrin IX to yield Mg-protoporphyrin IX.</text>
</comment>
<name>C1E936_MICCC</name>
<dbReference type="GO" id="GO:0005524">
    <property type="term" value="F:ATP binding"/>
    <property type="evidence" value="ECO:0007669"/>
    <property type="project" value="UniProtKB-UniRule"/>
</dbReference>
<dbReference type="GO" id="GO:0015995">
    <property type="term" value="P:chlorophyll biosynthetic process"/>
    <property type="evidence" value="ECO:0007669"/>
    <property type="project" value="UniProtKB-UniPathway"/>
</dbReference>
<evidence type="ECO:0000256" key="4">
    <source>
        <dbReference type="ARBA" id="ARBA00022598"/>
    </source>
</evidence>
<keyword evidence="7 9" id="KW-0149">Chlorophyll biosynthesis</keyword>
<keyword evidence="4 9" id="KW-0436">Ligase</keyword>
<dbReference type="InterPro" id="IPR041628">
    <property type="entry name" value="ChlI/MoxR_AAA_lid"/>
</dbReference>
<dbReference type="Proteomes" id="UP000002009">
    <property type="component" value="Chromosome 6"/>
</dbReference>
<dbReference type="SMART" id="SM00327">
    <property type="entry name" value="VWA"/>
    <property type="match status" value="1"/>
</dbReference>
<dbReference type="InterPro" id="IPR000523">
    <property type="entry name" value="Mg_chelatse_chII-like_cat_dom"/>
</dbReference>
<dbReference type="PANTHER" id="PTHR43473">
    <property type="entry name" value="MAGNESIUM-CHELATASE SUBUNIT CHLD, CHLOROPLASTIC"/>
    <property type="match status" value="1"/>
</dbReference>
<dbReference type="PROSITE" id="PS50234">
    <property type="entry name" value="VWFA"/>
    <property type="match status" value="1"/>
</dbReference>
<evidence type="ECO:0000256" key="1">
    <source>
        <dbReference type="ARBA" id="ARBA00005173"/>
    </source>
</evidence>
<evidence type="ECO:0000256" key="8">
    <source>
        <dbReference type="ARBA" id="ARBA00048693"/>
    </source>
</evidence>
<evidence type="ECO:0000259" key="11">
    <source>
        <dbReference type="PROSITE" id="PS50234"/>
    </source>
</evidence>
<dbReference type="GO" id="GO:0016851">
    <property type="term" value="F:magnesium chelatase activity"/>
    <property type="evidence" value="ECO:0007669"/>
    <property type="project" value="UniProtKB-UniRule"/>
</dbReference>
<evidence type="ECO:0000256" key="10">
    <source>
        <dbReference type="SAM" id="MobiDB-lite"/>
    </source>
</evidence>
<dbReference type="EMBL" id="CP001327">
    <property type="protein sequence ID" value="ACO64261.1"/>
    <property type="molecule type" value="Genomic_DNA"/>
</dbReference>
<feature type="compositionally biased region" description="Pro residues" evidence="10">
    <location>
        <begin position="359"/>
        <end position="368"/>
    </location>
</feature>
<comment type="subcellular location">
    <subcellularLocation>
        <location evidence="9">Plastid</location>
        <location evidence="9">Chloroplast</location>
    </subcellularLocation>
</comment>
<dbReference type="KEGG" id="mis:MICPUN_82623"/>
<evidence type="ECO:0000256" key="6">
    <source>
        <dbReference type="ARBA" id="ARBA00022840"/>
    </source>
</evidence>
<sequence>MLATLPILAPRRTPSRASRRGTPVLAARGTPRARPEGDDAPRPRVSRQTSRPTFPFSRVVNHEPAKAALLLAAVDPNIGGVALFGRRGTCKTVLARAVHALLPALEEDEEEKKETAVVEESATHARPRRPPPFVTVPLSATEDAVVGTIDVEASARVGEPVYEPGLLARADRGVLYLDELNLADETVVDCALHAVSARRCVVERTGVSTSRPCRALCVATWNPDEGEVKRRVVDAFALHASADEPLAVERRVRGVELASAWMDDWRAVAEEARLDEAALAAALAAARKTLARVRVTDAQVGWLVDVAIRAGCVGHRAEIAATRACKASAALRGCEVVNGGDLNAAAALAIAPRATRSMEPPPPPPPPQRAEETEAADETESKEEDEEEGTRGNEDEDDDKGDDDDREEEDEEEDEETRIAVEDLVFAPEDRAGEPAVSFGKLSRRPSKPGAAGRAKKAVIFSFDRGRYVKPVFPKGGVVRRVAIDATLRAAAPHQPSRRKRRGDPPDGRRVRIERDDIRNKKMSRAAGTLTVFLVDASGSMALNRMAAAKGAALTLLAESYTKRDAVALVSARGDAAEVILPPSRSIARAEARLAALPCGGGTPLAHGLSTAARVAINAARTGGGGGGKCSRTRVVLLTDGGANVGLDWSESTPTRRAAMEPYEPSKAALREEAVAVAGRLGKAGVELLVVDTESDALRRAGVGAGVGAGEARTNVAEDLARAAGGRYFRLPPRSGVGAGARSAAERLTGMLKA</sequence>
<dbReference type="Pfam" id="PF13519">
    <property type="entry name" value="VWA_2"/>
    <property type="match status" value="1"/>
</dbReference>
<accession>C1E936</accession>
<dbReference type="Gene3D" id="3.40.50.300">
    <property type="entry name" value="P-loop containing nucleotide triphosphate hydrolases"/>
    <property type="match status" value="1"/>
</dbReference>
<dbReference type="RefSeq" id="XP_002503003.1">
    <property type="nucleotide sequence ID" value="XM_002502957.1"/>
</dbReference>
<dbReference type="Gene3D" id="3.40.50.410">
    <property type="entry name" value="von Willebrand factor, type A domain"/>
    <property type="match status" value="1"/>
</dbReference>
<feature type="compositionally biased region" description="Basic and acidic residues" evidence="10">
    <location>
        <begin position="33"/>
        <end position="42"/>
    </location>
</feature>
<evidence type="ECO:0000256" key="7">
    <source>
        <dbReference type="ARBA" id="ARBA00023171"/>
    </source>
</evidence>
<dbReference type="GO" id="GO:0009507">
    <property type="term" value="C:chloroplast"/>
    <property type="evidence" value="ECO:0007669"/>
    <property type="project" value="UniProtKB-SubCell"/>
</dbReference>
<dbReference type="UniPathway" id="UPA00668"/>
<feature type="compositionally biased region" description="Basic and acidic residues" evidence="10">
    <location>
        <begin position="503"/>
        <end position="513"/>
    </location>
</feature>
<dbReference type="SUPFAM" id="SSF53300">
    <property type="entry name" value="vWA-like"/>
    <property type="match status" value="1"/>
</dbReference>
<comment type="subunit">
    <text evidence="9">The magnesium chelatase complex is a heterotrimer consisting of subunits CHLI, CHLD, AND CHLH.</text>
</comment>
<dbReference type="Pfam" id="PF01078">
    <property type="entry name" value="Mg_chelatase"/>
    <property type="match status" value="1"/>
</dbReference>
<dbReference type="OMA" id="QPENERC"/>
<gene>
    <name evidence="12" type="ORF">MICPUN_82623</name>
</gene>
<dbReference type="PANTHER" id="PTHR43473:SF2">
    <property type="entry name" value="MAGNESIUM-CHELATASE SUBUNIT CHLD, CHLOROPLASTIC"/>
    <property type="match status" value="1"/>
</dbReference>
<keyword evidence="13" id="KW-1185">Reference proteome</keyword>
<dbReference type="InterPro" id="IPR027417">
    <property type="entry name" value="P-loop_NTPase"/>
</dbReference>
<dbReference type="SUPFAM" id="SSF52540">
    <property type="entry name" value="P-loop containing nucleoside triphosphate hydrolases"/>
    <property type="match status" value="1"/>
</dbReference>
<feature type="region of interest" description="Disordered" evidence="10">
    <location>
        <begin position="1"/>
        <end position="52"/>
    </location>
</feature>
<comment type="activity regulation">
    <text evidence="9">Redox regulation; active in reducing conditions, inactive in oxidizing conditions.</text>
</comment>
<proteinExistence type="inferred from homology"/>
<dbReference type="EC" id="6.6.1.1" evidence="9"/>
<dbReference type="InParanoid" id="C1E936"/>
<evidence type="ECO:0000256" key="3">
    <source>
        <dbReference type="ARBA" id="ARBA00022531"/>
    </source>
</evidence>
<feature type="region of interest" description="Disordered" evidence="10">
    <location>
        <begin position="489"/>
        <end position="513"/>
    </location>
</feature>
<dbReference type="Pfam" id="PF17863">
    <property type="entry name" value="AAA_lid_2"/>
    <property type="match status" value="1"/>
</dbReference>
<organism evidence="12 13">
    <name type="scientific">Micromonas commoda (strain RCC299 / NOUM17 / CCMP2709)</name>
    <name type="common">Picoplanktonic green alga</name>
    <dbReference type="NCBI Taxonomy" id="296587"/>
    <lineage>
        <taxon>Eukaryota</taxon>
        <taxon>Viridiplantae</taxon>
        <taxon>Chlorophyta</taxon>
        <taxon>Mamiellophyceae</taxon>
        <taxon>Mamiellales</taxon>
        <taxon>Mamiellaceae</taxon>
        <taxon>Micromonas</taxon>
    </lineage>
</organism>
<evidence type="ECO:0000313" key="12">
    <source>
        <dbReference type="EMBL" id="ACO64261.1"/>
    </source>
</evidence>
<comment type="catalytic activity">
    <reaction evidence="8 9">
        <text>protoporphyrin IX + Mg(2+) + ATP + H2O = Mg-protoporphyrin IX + ADP + phosphate + 3 H(+)</text>
        <dbReference type="Rhea" id="RHEA:13961"/>
        <dbReference type="ChEBI" id="CHEBI:15377"/>
        <dbReference type="ChEBI" id="CHEBI:15378"/>
        <dbReference type="ChEBI" id="CHEBI:18420"/>
        <dbReference type="ChEBI" id="CHEBI:30616"/>
        <dbReference type="ChEBI" id="CHEBI:43474"/>
        <dbReference type="ChEBI" id="CHEBI:57306"/>
        <dbReference type="ChEBI" id="CHEBI:60492"/>
        <dbReference type="ChEBI" id="CHEBI:456216"/>
        <dbReference type="EC" id="6.6.1.1"/>
    </reaction>
</comment>
<dbReference type="InterPro" id="IPR036465">
    <property type="entry name" value="vWFA_dom_sf"/>
</dbReference>
<comment type="similarity">
    <text evidence="2 9">Belongs to the Mg-chelatase subunits D/I family.</text>
</comment>
<dbReference type="AlphaFoldDB" id="C1E936"/>
<evidence type="ECO:0000256" key="2">
    <source>
        <dbReference type="ARBA" id="ARBA00005799"/>
    </source>
</evidence>
<keyword evidence="5 9" id="KW-0547">Nucleotide-binding</keyword>
<keyword evidence="9" id="KW-0934">Plastid</keyword>
<feature type="compositionally biased region" description="Acidic residues" evidence="10">
    <location>
        <begin position="373"/>
        <end position="416"/>
    </location>
</feature>
<dbReference type="Gene3D" id="1.10.8.80">
    <property type="entry name" value="Magnesium chelatase subunit I, C-Terminal domain"/>
    <property type="match status" value="1"/>
</dbReference>
<keyword evidence="9" id="KW-0150">Chloroplast</keyword>
<dbReference type="InterPro" id="IPR011776">
    <property type="entry name" value="Mg_chelatase_ATPase-dsu"/>
</dbReference>
<dbReference type="GeneID" id="8244291"/>
<dbReference type="InterPro" id="IPR002035">
    <property type="entry name" value="VWF_A"/>
</dbReference>
<dbReference type="eggNOG" id="ENOG502QU3C">
    <property type="taxonomic scope" value="Eukaryota"/>
</dbReference>
<feature type="domain" description="VWFA" evidence="11">
    <location>
        <begin position="530"/>
        <end position="691"/>
    </location>
</feature>
<protein>
    <recommendedName>
        <fullName evidence="9">Mg-protoporphyrin IX chelatase</fullName>
        <ecNumber evidence="9">6.6.1.1</ecNumber>
    </recommendedName>
</protein>
<keyword evidence="3 9" id="KW-0602">Photosynthesis</keyword>
<dbReference type="GO" id="GO:0015979">
    <property type="term" value="P:photosynthesis"/>
    <property type="evidence" value="ECO:0007669"/>
    <property type="project" value="UniProtKB-UniRule"/>
</dbReference>
<dbReference type="NCBIfam" id="TIGR02031">
    <property type="entry name" value="BchD-ChlD"/>
    <property type="match status" value="1"/>
</dbReference>
<evidence type="ECO:0000256" key="9">
    <source>
        <dbReference type="RuleBase" id="RU362087"/>
    </source>
</evidence>
<evidence type="ECO:0000256" key="5">
    <source>
        <dbReference type="ARBA" id="ARBA00022741"/>
    </source>
</evidence>
<reference evidence="12 13" key="1">
    <citation type="journal article" date="2009" name="Science">
        <title>Green evolution and dynamic adaptations revealed by genomes of the marine picoeukaryotes Micromonas.</title>
        <authorList>
            <person name="Worden A.Z."/>
            <person name="Lee J.H."/>
            <person name="Mock T."/>
            <person name="Rouze P."/>
            <person name="Simmons M.P."/>
            <person name="Aerts A.L."/>
            <person name="Allen A.E."/>
            <person name="Cuvelier M.L."/>
            <person name="Derelle E."/>
            <person name="Everett M.V."/>
            <person name="Foulon E."/>
            <person name="Grimwood J."/>
            <person name="Gundlach H."/>
            <person name="Henrissat B."/>
            <person name="Napoli C."/>
            <person name="McDonald S.M."/>
            <person name="Parker M.S."/>
            <person name="Rombauts S."/>
            <person name="Salamov A."/>
            <person name="Von Dassow P."/>
            <person name="Badger J.H."/>
            <person name="Coutinho P.M."/>
            <person name="Demir E."/>
            <person name="Dubchak I."/>
            <person name="Gentemann C."/>
            <person name="Eikrem W."/>
            <person name="Gready J.E."/>
            <person name="John U."/>
            <person name="Lanier W."/>
            <person name="Lindquist E.A."/>
            <person name="Lucas S."/>
            <person name="Mayer K.F."/>
            <person name="Moreau H."/>
            <person name="Not F."/>
            <person name="Otillar R."/>
            <person name="Panaud O."/>
            <person name="Pangilinan J."/>
            <person name="Paulsen I."/>
            <person name="Piegu B."/>
            <person name="Poliakov A."/>
            <person name="Robbens S."/>
            <person name="Schmutz J."/>
            <person name="Toulza E."/>
            <person name="Wyss T."/>
            <person name="Zelensky A."/>
            <person name="Zhou K."/>
            <person name="Armbrust E.V."/>
            <person name="Bhattacharya D."/>
            <person name="Goodenough U.W."/>
            <person name="Van de Peer Y."/>
            <person name="Grigoriev I.V."/>
        </authorList>
    </citation>
    <scope>NUCLEOTIDE SEQUENCE [LARGE SCALE GENOMIC DNA]</scope>
    <source>
        <strain evidence="13">RCC299 / NOUM17</strain>
    </source>
</reference>
<evidence type="ECO:0000313" key="13">
    <source>
        <dbReference type="Proteomes" id="UP000002009"/>
    </source>
</evidence>
<feature type="region of interest" description="Disordered" evidence="10">
    <location>
        <begin position="354"/>
        <end position="455"/>
    </location>
</feature>
<comment type="pathway">
    <text evidence="1 9">Porphyrin-containing compound metabolism; chlorophyll biosynthesis.</text>
</comment>
<keyword evidence="6 9" id="KW-0067">ATP-binding</keyword>
<dbReference type="OrthoDB" id="299997at2759"/>